<dbReference type="InterPro" id="IPR051803">
    <property type="entry name" value="TA_system_RelE-like_toxin"/>
</dbReference>
<gene>
    <name evidence="4" type="ORF">rosag_11280</name>
</gene>
<dbReference type="AlphaFoldDB" id="A0AA37QE51"/>
<dbReference type="RefSeq" id="WP_284349060.1">
    <property type="nucleotide sequence ID" value="NZ_BRXS01000002.1"/>
</dbReference>
<keyword evidence="5" id="KW-1185">Reference proteome</keyword>
<sequence>MTPRLFVRRAARADIAEAFQWYEARSMGLGHEFLRAVRMAFVAITRAPEQAPLVVEDIRKLPLRRFPYVVYFVVLPRGISVLAVIHGRRDPRRWQSRR</sequence>
<keyword evidence="3" id="KW-1133">Transmembrane helix</keyword>
<reference evidence="4" key="1">
    <citation type="submission" date="2022-08" db="EMBL/GenBank/DDBJ databases">
        <title>Draft genome sequencing of Roseisolibacter agri AW1220.</title>
        <authorList>
            <person name="Tobiishi Y."/>
            <person name="Tonouchi A."/>
        </authorList>
    </citation>
    <scope>NUCLEOTIDE SEQUENCE</scope>
    <source>
        <strain evidence="4">AW1220</strain>
    </source>
</reference>
<dbReference type="Gene3D" id="3.30.2310.20">
    <property type="entry name" value="RelE-like"/>
    <property type="match status" value="1"/>
</dbReference>
<dbReference type="EMBL" id="BRXS01000002">
    <property type="protein sequence ID" value="GLC24615.1"/>
    <property type="molecule type" value="Genomic_DNA"/>
</dbReference>
<evidence type="ECO:0000256" key="1">
    <source>
        <dbReference type="ARBA" id="ARBA00006226"/>
    </source>
</evidence>
<keyword evidence="2" id="KW-1277">Toxin-antitoxin system</keyword>
<dbReference type="InterPro" id="IPR035093">
    <property type="entry name" value="RelE/ParE_toxin_dom_sf"/>
</dbReference>
<proteinExistence type="inferred from homology"/>
<keyword evidence="3" id="KW-0812">Transmembrane</keyword>
<evidence type="ECO:0000313" key="5">
    <source>
        <dbReference type="Proteomes" id="UP001161325"/>
    </source>
</evidence>
<feature type="transmembrane region" description="Helical" evidence="3">
    <location>
        <begin position="68"/>
        <end position="87"/>
    </location>
</feature>
<evidence type="ECO:0000256" key="3">
    <source>
        <dbReference type="SAM" id="Phobius"/>
    </source>
</evidence>
<name>A0AA37QE51_9BACT</name>
<comment type="similarity">
    <text evidence="1">Belongs to the RelE toxin family.</text>
</comment>
<organism evidence="4 5">
    <name type="scientific">Roseisolibacter agri</name>
    <dbReference type="NCBI Taxonomy" id="2014610"/>
    <lineage>
        <taxon>Bacteria</taxon>
        <taxon>Pseudomonadati</taxon>
        <taxon>Gemmatimonadota</taxon>
        <taxon>Gemmatimonadia</taxon>
        <taxon>Gemmatimonadales</taxon>
        <taxon>Gemmatimonadaceae</taxon>
        <taxon>Roseisolibacter</taxon>
    </lineage>
</organism>
<protein>
    <submittedName>
        <fullName evidence="4">Toxin, RelE family protein</fullName>
    </submittedName>
</protein>
<dbReference type="Proteomes" id="UP001161325">
    <property type="component" value="Unassembled WGS sequence"/>
</dbReference>
<comment type="caution">
    <text evidence="4">The sequence shown here is derived from an EMBL/GenBank/DDBJ whole genome shotgun (WGS) entry which is preliminary data.</text>
</comment>
<evidence type="ECO:0000256" key="2">
    <source>
        <dbReference type="ARBA" id="ARBA00022649"/>
    </source>
</evidence>
<keyword evidence="3" id="KW-0472">Membrane</keyword>
<dbReference type="InterPro" id="IPR007712">
    <property type="entry name" value="RelE/ParE_toxin"/>
</dbReference>
<dbReference type="PANTHER" id="PTHR33755:SF8">
    <property type="entry name" value="TOXIN PARE2"/>
    <property type="match status" value="1"/>
</dbReference>
<evidence type="ECO:0000313" key="4">
    <source>
        <dbReference type="EMBL" id="GLC24615.1"/>
    </source>
</evidence>
<accession>A0AA37QE51</accession>
<dbReference type="Pfam" id="PF05016">
    <property type="entry name" value="ParE_toxin"/>
    <property type="match status" value="1"/>
</dbReference>
<dbReference type="PANTHER" id="PTHR33755">
    <property type="entry name" value="TOXIN PARE1-RELATED"/>
    <property type="match status" value="1"/>
</dbReference>